<feature type="signal peptide" evidence="1">
    <location>
        <begin position="1"/>
        <end position="21"/>
    </location>
</feature>
<sequence>MRFRVLFSFILLAAIPSAGFSADFNADLEGVELIVGNAIILNAEDVSVSDAPSPIKAFFGVSVPMTFTDIFYFEPGFRVYSTYVTLETVDGEFKAVPAAVDTVDRMSVFNCEIRPELGAIFHLNEKISMGITGAPVFTLRFPLTAYDEADSDDKATIREYYYSNARFLGLWAGGFFSWSFGESTTLRLKAGTNLPVYHLWDGDDAAFYDQMIIEPEIGFVFRF</sequence>
<gene>
    <name evidence="2" type="ORF">PQJ61_05575</name>
</gene>
<dbReference type="EMBL" id="JAQQAL010000011">
    <property type="protein sequence ID" value="MDC7226214.1"/>
    <property type="molecule type" value="Genomic_DNA"/>
</dbReference>
<evidence type="ECO:0000313" key="2">
    <source>
        <dbReference type="EMBL" id="MDC7226214.1"/>
    </source>
</evidence>
<evidence type="ECO:0000313" key="3">
    <source>
        <dbReference type="Proteomes" id="UP001221217"/>
    </source>
</evidence>
<name>A0AAJ1IBN3_9SPIO</name>
<proteinExistence type="predicted"/>
<accession>A0AAJ1IBN3</accession>
<dbReference type="AlphaFoldDB" id="A0AAJ1IBN3"/>
<organism evidence="2 3">
    <name type="scientific">Candidatus Thalassospirochaeta sargassi</name>
    <dbReference type="NCBI Taxonomy" id="3119039"/>
    <lineage>
        <taxon>Bacteria</taxon>
        <taxon>Pseudomonadati</taxon>
        <taxon>Spirochaetota</taxon>
        <taxon>Spirochaetia</taxon>
        <taxon>Spirochaetales</taxon>
        <taxon>Spirochaetaceae</taxon>
        <taxon>Candidatus Thalassospirochaeta</taxon>
    </lineage>
</organism>
<comment type="caution">
    <text evidence="2">The sequence shown here is derived from an EMBL/GenBank/DDBJ whole genome shotgun (WGS) entry which is preliminary data.</text>
</comment>
<protein>
    <recommendedName>
        <fullName evidence="4">Outer membrane protein beta-barrel domain-containing protein</fullName>
    </recommendedName>
</protein>
<reference evidence="2 3" key="1">
    <citation type="submission" date="2022-12" db="EMBL/GenBank/DDBJ databases">
        <title>Metagenome assembled genome from gulf of manar.</title>
        <authorList>
            <person name="Kohli P."/>
            <person name="Pk S."/>
            <person name="Venkata Ramana C."/>
            <person name="Sasikala C."/>
        </authorList>
    </citation>
    <scope>NUCLEOTIDE SEQUENCE [LARGE SCALE GENOMIC DNA]</scope>
    <source>
        <strain evidence="2">JB008</strain>
    </source>
</reference>
<feature type="chain" id="PRO_5042510688" description="Outer membrane protein beta-barrel domain-containing protein" evidence="1">
    <location>
        <begin position="22"/>
        <end position="223"/>
    </location>
</feature>
<dbReference type="Proteomes" id="UP001221217">
    <property type="component" value="Unassembled WGS sequence"/>
</dbReference>
<evidence type="ECO:0008006" key="4">
    <source>
        <dbReference type="Google" id="ProtNLM"/>
    </source>
</evidence>
<keyword evidence="1" id="KW-0732">Signal</keyword>
<evidence type="ECO:0000256" key="1">
    <source>
        <dbReference type="SAM" id="SignalP"/>
    </source>
</evidence>